<proteinExistence type="predicted"/>
<name>A0ABU5I8E5_9BURK</name>
<evidence type="ECO:0000313" key="2">
    <source>
        <dbReference type="Proteomes" id="UP001293718"/>
    </source>
</evidence>
<keyword evidence="1" id="KW-0614">Plasmid</keyword>
<geneLocation type="plasmid" evidence="1">
    <name>unnamed</name>
</geneLocation>
<dbReference type="SUPFAM" id="SSF54593">
    <property type="entry name" value="Glyoxalase/Bleomycin resistance protein/Dihydroxybiphenyl dioxygenase"/>
    <property type="match status" value="1"/>
</dbReference>
<evidence type="ECO:0000313" key="1">
    <source>
        <dbReference type="EMBL" id="MDZ5455124.1"/>
    </source>
</evidence>
<dbReference type="Pfam" id="PF13669">
    <property type="entry name" value="Glyoxalase_4"/>
    <property type="match status" value="1"/>
</dbReference>
<organism evidence="1 2">
    <name type="scientific">Azohydromonas lata</name>
    <dbReference type="NCBI Taxonomy" id="45677"/>
    <lineage>
        <taxon>Bacteria</taxon>
        <taxon>Pseudomonadati</taxon>
        <taxon>Pseudomonadota</taxon>
        <taxon>Betaproteobacteria</taxon>
        <taxon>Burkholderiales</taxon>
        <taxon>Sphaerotilaceae</taxon>
        <taxon>Azohydromonas</taxon>
    </lineage>
</organism>
<protein>
    <submittedName>
        <fullName evidence="1">VOC family protein</fullName>
    </submittedName>
</protein>
<dbReference type="InterPro" id="IPR029068">
    <property type="entry name" value="Glyas_Bleomycin-R_OHBP_Dase"/>
</dbReference>
<dbReference type="EMBL" id="JAXOJX010000001">
    <property type="protein sequence ID" value="MDZ5455124.1"/>
    <property type="molecule type" value="Genomic_DNA"/>
</dbReference>
<keyword evidence="2" id="KW-1185">Reference proteome</keyword>
<dbReference type="RefSeq" id="WP_084150441.1">
    <property type="nucleotide sequence ID" value="NZ_JAXOJX010000001.1"/>
</dbReference>
<accession>A0ABU5I8E5</accession>
<dbReference type="Gene3D" id="3.10.180.10">
    <property type="entry name" value="2,3-Dihydroxybiphenyl 1,2-Dioxygenase, domain 1"/>
    <property type="match status" value="1"/>
</dbReference>
<sequence>MSVIDPPSFTEICYVVHDVERAAREWARNVGAGPFYLIEPHDRARLYRGQPCRDPHRVALGSLGTTVVEFIEPLDDTPSIWREILDVKGETVHHVFPDIRLMPPGEYDRRFAAHRAAGLEVVLTGEVEGIGRHAFFDALASMGCFIELLDVGERLWQFTLAQYREHQRFDGQRPLRDMSELLAARGCP</sequence>
<comment type="caution">
    <text evidence="1">The sequence shown here is derived from an EMBL/GenBank/DDBJ whole genome shotgun (WGS) entry which is preliminary data.</text>
</comment>
<gene>
    <name evidence="1" type="ORF">SM757_00915</name>
</gene>
<reference evidence="1 2" key="1">
    <citation type="submission" date="2023-11" db="EMBL/GenBank/DDBJ databases">
        <title>Draft genome of Azohydromonas lata strain H1 (DSM1123), a polyhydroxyalkanoate producer.</title>
        <authorList>
            <person name="Traversa D."/>
            <person name="D'Addabbo P."/>
            <person name="Pazzani C."/>
            <person name="Manzari C."/>
            <person name="Chiara M."/>
            <person name="Scrascia M."/>
        </authorList>
    </citation>
    <scope>NUCLEOTIDE SEQUENCE [LARGE SCALE GENOMIC DNA]</scope>
    <source>
        <strain evidence="1 2">H1</strain>
        <plasmid evidence="1">unnamed</plasmid>
    </source>
</reference>
<dbReference type="Proteomes" id="UP001293718">
    <property type="component" value="Unassembled WGS sequence"/>
</dbReference>